<dbReference type="PANTHER" id="PTHR30023:SF0">
    <property type="entry name" value="PENICILLIN-SENSITIVE CARBOXYPEPTIDASE A"/>
    <property type="match status" value="1"/>
</dbReference>
<dbReference type="InterPro" id="IPR000667">
    <property type="entry name" value="Peptidase_S13"/>
</dbReference>
<sequence>MYRKASRSGAVRSFRALAAGALFCMATAGAWAQALPDSVNQAWAKSGLPEAARSLYVQEVGQPPLWQISADVPRNPASVMKLVTTWAALSELGPSYTWRTEMLADPGALPDAQGRLNGPLYIRASGDPMLRFQDFWNLLRELRLRGIKQLGDIVVDRSVFGAVSIDPGAFDGSADRAYNASPDAFMVGFGATRLLFLPDPVARKWTPVMDPPLNGVRFEGEVTWSDARCPGAPVVSTTPVITPDGVRIRLAGTVAGSCGEFSFYRLAQSQPEQTEQVLRYLWRELGGELRGRIRNGTVPVDAVPLAAHESPPLIEAISLINKFSNNVAARNLLLTLGAESGQRPAQVATAAQTAANTLARQGIDVAGLNIDNGAGLSRRASVSASTLGHMLEAAWLSPRMPEYVSSMAILGLDGTVRRRLRDRDTQGMAHLKTGSLRDVRAIAGYVTSASGKRYIVVSMINHDNAIAGRAYEDSLIDWLIRQ</sequence>
<protein>
    <submittedName>
        <fullName evidence="4">D-alanyl-D-alanine carboxypeptidase/D-alanyl-D-alanine-endopeptidase</fullName>
    </submittedName>
</protein>
<dbReference type="PRINTS" id="PR00922">
    <property type="entry name" value="DADACBPTASE3"/>
</dbReference>
<keyword evidence="3" id="KW-0732">Signal</keyword>
<dbReference type="PANTHER" id="PTHR30023">
    <property type="entry name" value="D-ALANYL-D-ALANINE CARBOXYPEPTIDASE"/>
    <property type="match status" value="1"/>
</dbReference>
<evidence type="ECO:0000313" key="4">
    <source>
        <dbReference type="EMBL" id="PWF25562.1"/>
    </source>
</evidence>
<dbReference type="GO" id="GO:0000270">
    <property type="term" value="P:peptidoglycan metabolic process"/>
    <property type="evidence" value="ECO:0007669"/>
    <property type="project" value="TreeGrafter"/>
</dbReference>
<evidence type="ECO:0000256" key="2">
    <source>
        <dbReference type="ARBA" id="ARBA00022801"/>
    </source>
</evidence>
<proteinExistence type="inferred from homology"/>
<evidence type="ECO:0000313" key="5">
    <source>
        <dbReference type="Proteomes" id="UP000245212"/>
    </source>
</evidence>
<comment type="caution">
    <text evidence="4">The sequence shown here is derived from an EMBL/GenBank/DDBJ whole genome shotgun (WGS) entry which is preliminary data.</text>
</comment>
<dbReference type="Pfam" id="PF02113">
    <property type="entry name" value="Peptidase_S13"/>
    <property type="match status" value="1"/>
</dbReference>
<comment type="similarity">
    <text evidence="1">Belongs to the peptidase S13 family.</text>
</comment>
<keyword evidence="2" id="KW-0378">Hydrolase</keyword>
<evidence type="ECO:0000256" key="1">
    <source>
        <dbReference type="ARBA" id="ARBA00006096"/>
    </source>
</evidence>
<keyword evidence="4" id="KW-0121">Carboxypeptidase</keyword>
<dbReference type="EMBL" id="QETA01000001">
    <property type="protein sequence ID" value="PWF25562.1"/>
    <property type="molecule type" value="Genomic_DNA"/>
</dbReference>
<accession>A0A2V1K9C4</accession>
<keyword evidence="5" id="KW-1185">Reference proteome</keyword>
<dbReference type="InterPro" id="IPR012338">
    <property type="entry name" value="Beta-lactam/transpept-like"/>
</dbReference>
<reference evidence="5" key="1">
    <citation type="submission" date="2018-05" db="EMBL/GenBank/DDBJ databases">
        <authorList>
            <person name="Li Y."/>
        </authorList>
    </citation>
    <scope>NUCLEOTIDE SEQUENCE [LARGE SCALE GENOMIC DNA]</scope>
    <source>
        <strain evidence="5">3d-2-2</strain>
    </source>
</reference>
<feature type="signal peptide" evidence="3">
    <location>
        <begin position="1"/>
        <end position="32"/>
    </location>
</feature>
<dbReference type="GO" id="GO:0004185">
    <property type="term" value="F:serine-type carboxypeptidase activity"/>
    <property type="evidence" value="ECO:0007669"/>
    <property type="project" value="InterPro"/>
</dbReference>
<dbReference type="NCBIfam" id="TIGR00666">
    <property type="entry name" value="PBP4"/>
    <property type="match status" value="1"/>
</dbReference>
<dbReference type="SUPFAM" id="SSF56601">
    <property type="entry name" value="beta-lactamase/transpeptidase-like"/>
    <property type="match status" value="1"/>
</dbReference>
<gene>
    <name evidence="4" type="primary">dacB</name>
    <name evidence="4" type="ORF">DD235_01940</name>
</gene>
<dbReference type="GO" id="GO:0006508">
    <property type="term" value="P:proteolysis"/>
    <property type="evidence" value="ECO:0007669"/>
    <property type="project" value="InterPro"/>
</dbReference>
<evidence type="ECO:0000256" key="3">
    <source>
        <dbReference type="SAM" id="SignalP"/>
    </source>
</evidence>
<dbReference type="AlphaFoldDB" id="A0A2V1K9C4"/>
<dbReference type="Gene3D" id="3.50.80.20">
    <property type="entry name" value="D-Ala-D-Ala carboxypeptidase C, peptidase S13"/>
    <property type="match status" value="1"/>
</dbReference>
<name>A0A2V1K9C4_9BURK</name>
<dbReference type="Proteomes" id="UP000245212">
    <property type="component" value="Unassembled WGS sequence"/>
</dbReference>
<organism evidence="4 5">
    <name type="scientific">Corticimicrobacter populi</name>
    <dbReference type="NCBI Taxonomy" id="2175229"/>
    <lineage>
        <taxon>Bacteria</taxon>
        <taxon>Pseudomonadati</taxon>
        <taxon>Pseudomonadota</taxon>
        <taxon>Betaproteobacteria</taxon>
        <taxon>Burkholderiales</taxon>
        <taxon>Alcaligenaceae</taxon>
        <taxon>Corticimicrobacter</taxon>
    </lineage>
</organism>
<dbReference type="Gene3D" id="3.40.710.10">
    <property type="entry name" value="DD-peptidase/beta-lactamase superfamily"/>
    <property type="match status" value="1"/>
</dbReference>
<feature type="chain" id="PRO_5015939377" evidence="3">
    <location>
        <begin position="33"/>
        <end position="482"/>
    </location>
</feature>
<keyword evidence="4" id="KW-0645">Protease</keyword>